<keyword evidence="3" id="KW-1185">Reference proteome</keyword>
<protein>
    <recommendedName>
        <fullName evidence="4">Protein SHORTAGE IN CHIASMATA 1</fullName>
    </recommendedName>
</protein>
<comment type="caution">
    <text evidence="2">The sequence shown here is derived from an EMBL/GenBank/DDBJ whole genome shotgun (WGS) entry which is preliminary data.</text>
</comment>
<feature type="region of interest" description="Disordered" evidence="1">
    <location>
        <begin position="1184"/>
        <end position="1215"/>
    </location>
</feature>
<dbReference type="Proteomes" id="UP000516437">
    <property type="component" value="Chromosome 6"/>
</dbReference>
<accession>A0A6A1VD66</accession>
<reference evidence="2 3" key="1">
    <citation type="journal article" date="2019" name="Plant Biotechnol. J.">
        <title>The red bayberry genome and genetic basis of sex determination.</title>
        <authorList>
            <person name="Jia H.M."/>
            <person name="Jia H.J."/>
            <person name="Cai Q.L."/>
            <person name="Wang Y."/>
            <person name="Zhao H.B."/>
            <person name="Yang W.F."/>
            <person name="Wang G.Y."/>
            <person name="Li Y.H."/>
            <person name="Zhan D.L."/>
            <person name="Shen Y.T."/>
            <person name="Niu Q.F."/>
            <person name="Chang L."/>
            <person name="Qiu J."/>
            <person name="Zhao L."/>
            <person name="Xie H.B."/>
            <person name="Fu W.Y."/>
            <person name="Jin J."/>
            <person name="Li X.W."/>
            <person name="Jiao Y."/>
            <person name="Zhou C.C."/>
            <person name="Tu T."/>
            <person name="Chai C.Y."/>
            <person name="Gao J.L."/>
            <person name="Fan L.J."/>
            <person name="van de Weg E."/>
            <person name="Wang J.Y."/>
            <person name="Gao Z.S."/>
        </authorList>
    </citation>
    <scope>NUCLEOTIDE SEQUENCE [LARGE SCALE GENOMIC DNA]</scope>
    <source>
        <tissue evidence="2">Leaves</tissue>
    </source>
</reference>
<evidence type="ECO:0000256" key="1">
    <source>
        <dbReference type="SAM" id="MobiDB-lite"/>
    </source>
</evidence>
<name>A0A6A1VD66_9ROSI</name>
<feature type="region of interest" description="Disordered" evidence="1">
    <location>
        <begin position="1550"/>
        <end position="1626"/>
    </location>
</feature>
<dbReference type="PANTHER" id="PTHR35764:SF1">
    <property type="entry name" value="PROTEIN SHORTAGE IN CHIASMATA 1"/>
    <property type="match status" value="1"/>
</dbReference>
<feature type="compositionally biased region" description="Basic residues" evidence="1">
    <location>
        <begin position="1597"/>
        <end position="1611"/>
    </location>
</feature>
<sequence length="1626" mass="182100">MRTRFLNIDYFSPTPRKTLESLTFPNLPVPHIHPPSLSILPDLISCLSPVNVSLQIPGLPVDSALSKFFSSVLPSHTKNAKIRDVDATVPSRSGKTCFDENRFLQKDNGIAVDYKDRNRYDVIQFETPELDIFLENACIFEKVDVEILSGVPEIENNLELLRQELRMKNPYEVARLIYSVEDVTSEYHMEQKAYVLEEDGSLQDQMCFHRSMFPSLEVDETSLGTLTCLSIEQELLLVLENTKPQHWLQKDNLVTIVEDLFGSREPEILQVLSDHCPLKQCPELGLLDTSAEMDIISIVESSQIQENSSPSPVVFQEFHFFDVNSSQLFESFFSMQTADEPDKCDCMFSEDMNFKNLNELVVTNELALVDDTFKSLPIPLFSDHVKIRSLCSIVEEILEGLDPQPLSASDEIYLDWHLLEENKCNSRIYSTYQSMLEEVDSHSIEFDMGSFDNAKVVFDFVFSDNVLNVPNGEEMKESQEFLSHEISVPTGHIVEGVSNKLLDDECTQSRNVGHLAAKDADRASLLIKSMSQFNDLDFFSNPGQANAGGYSDLVSKAVDADATFLKVPSSNTRAACASNGVQLQGCDIVLYRVKLSDTIAAIIDSLEKSYLSIFRNERELLKTHIPFLAADSSKLLSLPKQKLMDCIKKISTQGTTSDIDESMIAFVTLCALKQMAWYICFYGIHPVHLYLDKLCQSFECFKSRLDVILSLIEDAHRKVHREITSSHPSLKFIQEILQSSTTQSYLKVLIVAEEIFWWSLKSLLISLGISFGKFKDYYAHANQSDLSKTYSDNTKMNALPVPDCLLVSHEHVSASFPFNKFSIILEYGGSYGSSRVYSLSPKLLGTPLHFLKVELDESSVSKALCEGVDMPRTTGKTTEKDEHMVIQKLEKLLNFLPVGDKPNTGYSGAADEAEVCSMPLPVPTAPVSMRSENISQSLVSSPETVIIVNTQDFDKQMIVSRRSTYQRILAMEKEGAQVVERDSDLPVDVIFSSAICLVWYDCRNIGKKATAVDEASSCLPLCVENIATNVLTLLSFTFSGCILFFQVFEGEISFLSTIMESSDELYAAAASLGIDLQLFCSYSTELTDEIILRCISSATKLTRVLYPQMPESETLAESFLTKFPSINPLTAHSILSSGGALIEFLEWSHERRIRAMQKYHVSEESITLFSALCKYGEREDSKSIMTDCSSVSSGPDSGRRHFNVDSGTKRRKYNGSPQKIDLHIDEVVHFEPLNQFTDDAFDPYTVSKPHNAWMSKDPEIFDEFRKPSLPPNGFLGQKQGSDMGTMIDHFTVKKPCDCQFYKSPGMSDEIPKPYSSSLDMMFGQNQGSGSAMTNNLDWLGIKKSNNLNDDIIGEVIDLTDSPATGQEFSSIGTSTKFSHSTPEMRNDSTRTSKAARKLSFSNGCHAPCSMAAEINSNFDIWSFKKVQRQTLPEVASDYLNTDFKMDISPVKHHMELSEKGLMQRSTGNSRGLYFQESQMTSYGGTPLSNALSSNHLQGNSPWTIEFLNRVREKSRLRQQSLSCYASSPCSGYSGNISKVSKRRSPSILESFKYQGGGTPAPEKKSRKKSVQSLSSSKNDKPPSSLLPIRTPPDKTARQKPVKFKVKRKRKLEKNLGLEDNANNHIA</sequence>
<evidence type="ECO:0008006" key="4">
    <source>
        <dbReference type="Google" id="ProtNLM"/>
    </source>
</evidence>
<gene>
    <name evidence="2" type="ORF">CJ030_MR6G019905</name>
</gene>
<dbReference type="GO" id="GO:0000712">
    <property type="term" value="P:resolution of meiotic recombination intermediates"/>
    <property type="evidence" value="ECO:0007669"/>
    <property type="project" value="TreeGrafter"/>
</dbReference>
<feature type="compositionally biased region" description="Polar residues" evidence="1">
    <location>
        <begin position="1363"/>
        <end position="1381"/>
    </location>
</feature>
<feature type="compositionally biased region" description="Polar residues" evidence="1">
    <location>
        <begin position="1184"/>
        <end position="1195"/>
    </location>
</feature>
<proteinExistence type="predicted"/>
<dbReference type="InterPro" id="IPR038824">
    <property type="entry name" value="SHOC1-like"/>
</dbReference>
<evidence type="ECO:0000313" key="3">
    <source>
        <dbReference type="Proteomes" id="UP000516437"/>
    </source>
</evidence>
<dbReference type="OrthoDB" id="2018152at2759"/>
<feature type="region of interest" description="Disordered" evidence="1">
    <location>
        <begin position="1363"/>
        <end position="1391"/>
    </location>
</feature>
<dbReference type="EMBL" id="RXIC02000024">
    <property type="protein sequence ID" value="KAB1210704.1"/>
    <property type="molecule type" value="Genomic_DNA"/>
</dbReference>
<dbReference type="PANTHER" id="PTHR35764">
    <property type="entry name" value="PROTEIN SHORTAGE IN CHIASMATA 1"/>
    <property type="match status" value="1"/>
</dbReference>
<organism evidence="2 3">
    <name type="scientific">Morella rubra</name>
    <name type="common">Chinese bayberry</name>
    <dbReference type="NCBI Taxonomy" id="262757"/>
    <lineage>
        <taxon>Eukaryota</taxon>
        <taxon>Viridiplantae</taxon>
        <taxon>Streptophyta</taxon>
        <taxon>Embryophyta</taxon>
        <taxon>Tracheophyta</taxon>
        <taxon>Spermatophyta</taxon>
        <taxon>Magnoliopsida</taxon>
        <taxon>eudicotyledons</taxon>
        <taxon>Gunneridae</taxon>
        <taxon>Pentapetalae</taxon>
        <taxon>rosids</taxon>
        <taxon>fabids</taxon>
        <taxon>Fagales</taxon>
        <taxon>Myricaceae</taxon>
        <taxon>Morella</taxon>
    </lineage>
</organism>
<evidence type="ECO:0000313" key="2">
    <source>
        <dbReference type="EMBL" id="KAB1210704.1"/>
    </source>
</evidence>